<dbReference type="GeneID" id="41595259"/>
<dbReference type="EMBL" id="LT981265">
    <property type="protein sequence ID" value="SPC34426.1"/>
    <property type="molecule type" value="Genomic_DNA"/>
</dbReference>
<dbReference type="Pfam" id="PF02635">
    <property type="entry name" value="DsrE"/>
    <property type="match status" value="1"/>
</dbReference>
<dbReference type="SUPFAM" id="SSF75169">
    <property type="entry name" value="DsrEFH-like"/>
    <property type="match status" value="1"/>
</dbReference>
<name>A0A2K5ARZ8_9ARCH</name>
<dbReference type="InterPro" id="IPR003787">
    <property type="entry name" value="Sulphur_relay_DsrE/F-like"/>
</dbReference>
<evidence type="ECO:0000313" key="2">
    <source>
        <dbReference type="EMBL" id="SPC34426.1"/>
    </source>
</evidence>
<dbReference type="Proteomes" id="UP000236248">
    <property type="component" value="Chromosome NCAV"/>
</dbReference>
<proteinExistence type="predicted"/>
<dbReference type="AlphaFoldDB" id="A0A2K5ARZ8"/>
<keyword evidence="3" id="KW-1185">Reference proteome</keyword>
<dbReference type="Gene3D" id="3.40.1260.10">
    <property type="entry name" value="DsrEFH-like"/>
    <property type="match status" value="1"/>
</dbReference>
<dbReference type="RefSeq" id="WP_103286920.1">
    <property type="nucleotide sequence ID" value="NZ_LT981265.1"/>
</dbReference>
<gene>
    <name evidence="2" type="ORF">NCAV_1259</name>
</gene>
<protein>
    <submittedName>
        <fullName evidence="2">Uncharacterized protein</fullName>
    </submittedName>
</protein>
<accession>A0A2K5ARZ8</accession>
<organism evidence="2 3">
    <name type="scientific">Candidatus Nitrosocaldus cavascurensis</name>
    <dbReference type="NCBI Taxonomy" id="2058097"/>
    <lineage>
        <taxon>Archaea</taxon>
        <taxon>Nitrososphaerota</taxon>
        <taxon>Nitrososphaeria</taxon>
        <taxon>Candidatus Nitrosocaldales</taxon>
        <taxon>Candidatus Nitrosocaldaceae</taxon>
        <taxon>Candidatus Nitrosocaldus</taxon>
    </lineage>
</organism>
<reference evidence="3" key="1">
    <citation type="submission" date="2018-01" db="EMBL/GenBank/DDBJ databases">
        <authorList>
            <person name="Kerou L M."/>
        </authorList>
    </citation>
    <scope>NUCLEOTIDE SEQUENCE [LARGE SCALE GENOMIC DNA]</scope>
    <source>
        <strain evidence="3">SCU2</strain>
    </source>
</reference>
<dbReference type="PANTHER" id="PTHR34655">
    <property type="entry name" value="CONSERVED WITHIN P. AEROPHILUM"/>
    <property type="match status" value="1"/>
</dbReference>
<feature type="compositionally biased region" description="Basic and acidic residues" evidence="1">
    <location>
        <begin position="1"/>
        <end position="20"/>
    </location>
</feature>
<evidence type="ECO:0000256" key="1">
    <source>
        <dbReference type="SAM" id="MobiDB-lite"/>
    </source>
</evidence>
<dbReference type="KEGG" id="ncv:NCAV_1259"/>
<dbReference type="InterPro" id="IPR027396">
    <property type="entry name" value="DsrEFH-like"/>
</dbReference>
<evidence type="ECO:0000313" key="3">
    <source>
        <dbReference type="Proteomes" id="UP000236248"/>
    </source>
</evidence>
<sequence length="145" mass="15555">MDEKEGNGKSKGHEEGKEREEEQEVHIVLLSKEPSRAYPAFVLALGSVTMGAKCKVYCTMDALEIVKKGGASKITLAGAPPLEKYLKDAIAAGVKVTACGPSKEMLIQMGIRKDTLEEGVEFEDVIGFLNEALPAAKKGGMIVFL</sequence>
<dbReference type="PANTHER" id="PTHR34655:SF2">
    <property type="entry name" value="PEROXIREDOXIN FAMILY PROTEIN"/>
    <property type="match status" value="1"/>
</dbReference>
<feature type="region of interest" description="Disordered" evidence="1">
    <location>
        <begin position="1"/>
        <end position="24"/>
    </location>
</feature>